<feature type="region of interest" description="Disordered" evidence="1">
    <location>
        <begin position="348"/>
        <end position="372"/>
    </location>
</feature>
<proteinExistence type="predicted"/>
<reference evidence="4" key="1">
    <citation type="journal article" date="2022" name="Arch. Microbiol.">
        <title>Microbulbifer okhotskensis sp. nov., isolated from a deep bottom sediment of the Okhotsk Sea.</title>
        <authorList>
            <person name="Romanenko L."/>
            <person name="Kurilenko V."/>
            <person name="Otstavnykh N."/>
            <person name="Velansky P."/>
            <person name="Isaeva M."/>
            <person name="Mikhailov V."/>
        </authorList>
    </citation>
    <scope>NUCLEOTIDE SEQUENCE</scope>
    <source>
        <strain evidence="4">OS29</strain>
    </source>
</reference>
<dbReference type="InterPro" id="IPR025924">
    <property type="entry name" value="YHYH_dom"/>
</dbReference>
<feature type="signal peptide" evidence="2">
    <location>
        <begin position="1"/>
        <end position="18"/>
    </location>
</feature>
<evidence type="ECO:0000256" key="2">
    <source>
        <dbReference type="SAM" id="SignalP"/>
    </source>
</evidence>
<evidence type="ECO:0000259" key="3">
    <source>
        <dbReference type="Pfam" id="PF14240"/>
    </source>
</evidence>
<dbReference type="RefSeq" id="WP_252470411.1">
    <property type="nucleotide sequence ID" value="NZ_JALBWM010000069.1"/>
</dbReference>
<keyword evidence="5" id="KW-1185">Reference proteome</keyword>
<comment type="caution">
    <text evidence="4">The sequence shown here is derived from an EMBL/GenBank/DDBJ whole genome shotgun (WGS) entry which is preliminary data.</text>
</comment>
<name>A0A9X2ENN8_9GAMM</name>
<dbReference type="EMBL" id="JALBWM010000069">
    <property type="protein sequence ID" value="MCO1335569.1"/>
    <property type="molecule type" value="Genomic_DNA"/>
</dbReference>
<sequence>MKKWVFIGLSCIAPLTFAHIPESALEACLDLSNGDRCAIEVPSGTISGRCRDLPQSHGLACAPERKSAATPSERGSIIGRPPARKHRVVQSNGLQSTVPADRFPITFSQVNIRIQGPWRIIEANGISEHKTGVFPNTGNPHKIEVQRYRYRLPATPEIAANPTAVSLQNFGIGLNGVPFDPSAAEWYLGNRGRWRYEALSGAVSLGVDDNFAHVQPNGAYHYHGIPIGLLARLNVSENEHSPLIGWAADGFPIYALYGHADGRSPDSGIVPIKSSYRVKLGKRPRGGKEPGGYYDGTFVDDYHYVAGSGTLDECNGRRVQTPEFPNGTYAYFLTEDWPIIPRCYKGTPSQDFRRGPSNNPRNGASKKLLGRS</sequence>
<feature type="domain" description="YHYH" evidence="3">
    <location>
        <begin position="150"/>
        <end position="346"/>
    </location>
</feature>
<gene>
    <name evidence="4" type="ORF">MO867_14615</name>
</gene>
<evidence type="ECO:0000313" key="4">
    <source>
        <dbReference type="EMBL" id="MCO1335569.1"/>
    </source>
</evidence>
<keyword evidence="2" id="KW-0732">Signal</keyword>
<feature type="chain" id="PRO_5040996158" evidence="2">
    <location>
        <begin position="19"/>
        <end position="372"/>
    </location>
</feature>
<dbReference type="AlphaFoldDB" id="A0A9X2ENN8"/>
<dbReference type="Pfam" id="PF14240">
    <property type="entry name" value="YHYH"/>
    <property type="match status" value="1"/>
</dbReference>
<organism evidence="4 5">
    <name type="scientific">Microbulbifer okhotskensis</name>
    <dbReference type="NCBI Taxonomy" id="2926617"/>
    <lineage>
        <taxon>Bacteria</taxon>
        <taxon>Pseudomonadati</taxon>
        <taxon>Pseudomonadota</taxon>
        <taxon>Gammaproteobacteria</taxon>
        <taxon>Cellvibrionales</taxon>
        <taxon>Microbulbiferaceae</taxon>
        <taxon>Microbulbifer</taxon>
    </lineage>
</organism>
<evidence type="ECO:0000313" key="5">
    <source>
        <dbReference type="Proteomes" id="UP001139028"/>
    </source>
</evidence>
<evidence type="ECO:0000256" key="1">
    <source>
        <dbReference type="SAM" id="MobiDB-lite"/>
    </source>
</evidence>
<accession>A0A9X2ENN8</accession>
<protein>
    <submittedName>
        <fullName evidence="4">YHYH protein</fullName>
    </submittedName>
</protein>
<dbReference type="Proteomes" id="UP001139028">
    <property type="component" value="Unassembled WGS sequence"/>
</dbReference>